<organism evidence="2 3">
    <name type="scientific">Caenorhabditis bovis</name>
    <dbReference type="NCBI Taxonomy" id="2654633"/>
    <lineage>
        <taxon>Eukaryota</taxon>
        <taxon>Metazoa</taxon>
        <taxon>Ecdysozoa</taxon>
        <taxon>Nematoda</taxon>
        <taxon>Chromadorea</taxon>
        <taxon>Rhabditida</taxon>
        <taxon>Rhabditina</taxon>
        <taxon>Rhabditomorpha</taxon>
        <taxon>Rhabditoidea</taxon>
        <taxon>Rhabditidae</taxon>
        <taxon>Peloderinae</taxon>
        <taxon>Caenorhabditis</taxon>
    </lineage>
</organism>
<dbReference type="EMBL" id="CADEPM010000004">
    <property type="protein sequence ID" value="CAB3403796.1"/>
    <property type="molecule type" value="Genomic_DNA"/>
</dbReference>
<comment type="caution">
    <text evidence="2">The sequence shown here is derived from an EMBL/GenBank/DDBJ whole genome shotgun (WGS) entry which is preliminary data.</text>
</comment>
<sequence>MKSNNSFYFFAAIRSLAILCSIIVLFCIGLSQYWTNRVSIVFALLFVILAILFIGSSIATLFVWDADSTTLAKKCLFSFVYSLATLIAAILLLISSNGCDPKLIASYGCFQNVSTGTYDVAAAFCFIVFALGLLDVLLHCFFYYRKSRKTSSHIYDLPPPPPIAVLEPKEKSIHELYLEYQRKGQSTSV</sequence>
<keyword evidence="1" id="KW-1133">Transmembrane helix</keyword>
<accession>A0A8S1EW73</accession>
<gene>
    <name evidence="2" type="ORF">CBOVIS_LOCUS6212</name>
</gene>
<evidence type="ECO:0008006" key="4">
    <source>
        <dbReference type="Google" id="ProtNLM"/>
    </source>
</evidence>
<name>A0A8S1EW73_9PELO</name>
<feature type="transmembrane region" description="Helical" evidence="1">
    <location>
        <begin position="7"/>
        <end position="34"/>
    </location>
</feature>
<keyword evidence="3" id="KW-1185">Reference proteome</keyword>
<evidence type="ECO:0000313" key="3">
    <source>
        <dbReference type="Proteomes" id="UP000494206"/>
    </source>
</evidence>
<keyword evidence="1" id="KW-0812">Transmembrane</keyword>
<dbReference type="Proteomes" id="UP000494206">
    <property type="component" value="Unassembled WGS sequence"/>
</dbReference>
<feature type="transmembrane region" description="Helical" evidence="1">
    <location>
        <begin position="120"/>
        <end position="144"/>
    </location>
</feature>
<protein>
    <recommendedName>
        <fullName evidence="4">MARVEL domain-containing protein</fullName>
    </recommendedName>
</protein>
<evidence type="ECO:0000256" key="1">
    <source>
        <dbReference type="SAM" id="Phobius"/>
    </source>
</evidence>
<reference evidence="2 3" key="1">
    <citation type="submission" date="2020-04" db="EMBL/GenBank/DDBJ databases">
        <authorList>
            <person name="Laetsch R D."/>
            <person name="Stevens L."/>
            <person name="Kumar S."/>
            <person name="Blaxter L. M."/>
        </authorList>
    </citation>
    <scope>NUCLEOTIDE SEQUENCE [LARGE SCALE GENOMIC DNA]</scope>
</reference>
<proteinExistence type="predicted"/>
<keyword evidence="1" id="KW-0472">Membrane</keyword>
<feature type="transmembrane region" description="Helical" evidence="1">
    <location>
        <begin position="76"/>
        <end position="94"/>
    </location>
</feature>
<dbReference type="AlphaFoldDB" id="A0A8S1EW73"/>
<evidence type="ECO:0000313" key="2">
    <source>
        <dbReference type="EMBL" id="CAB3403796.1"/>
    </source>
</evidence>
<dbReference type="OrthoDB" id="5858019at2759"/>
<feature type="transmembrane region" description="Helical" evidence="1">
    <location>
        <begin position="40"/>
        <end position="64"/>
    </location>
</feature>